<name>A0ABR0KRB4_9PEZI</name>
<proteinExistence type="predicted"/>
<reference evidence="2 3" key="1">
    <citation type="submission" date="2023-08" db="EMBL/GenBank/DDBJ databases">
        <title>Black Yeasts Isolated from many extreme environments.</title>
        <authorList>
            <person name="Coleine C."/>
            <person name="Stajich J.E."/>
            <person name="Selbmann L."/>
        </authorList>
    </citation>
    <scope>NUCLEOTIDE SEQUENCE [LARGE SCALE GENOMIC DNA]</scope>
    <source>
        <strain evidence="2 3">CCFEE 536</strain>
    </source>
</reference>
<comment type="caution">
    <text evidence="2">The sequence shown here is derived from an EMBL/GenBank/DDBJ whole genome shotgun (WGS) entry which is preliminary data.</text>
</comment>
<organism evidence="2 3">
    <name type="scientific">Cryomyces antarcticus</name>
    <dbReference type="NCBI Taxonomy" id="329879"/>
    <lineage>
        <taxon>Eukaryota</taxon>
        <taxon>Fungi</taxon>
        <taxon>Dikarya</taxon>
        <taxon>Ascomycota</taxon>
        <taxon>Pezizomycotina</taxon>
        <taxon>Dothideomycetes</taxon>
        <taxon>Dothideomycetes incertae sedis</taxon>
        <taxon>Cryomyces</taxon>
    </lineage>
</organism>
<protein>
    <submittedName>
        <fullName evidence="2">Fluconazole resistance protein 1</fullName>
    </submittedName>
</protein>
<dbReference type="Proteomes" id="UP001357485">
    <property type="component" value="Unassembled WGS sequence"/>
</dbReference>
<keyword evidence="3" id="KW-1185">Reference proteome</keyword>
<evidence type="ECO:0000256" key="1">
    <source>
        <dbReference type="SAM" id="MobiDB-lite"/>
    </source>
</evidence>
<feature type="non-terminal residue" evidence="2">
    <location>
        <position position="1"/>
    </location>
</feature>
<gene>
    <name evidence="2" type="primary">FCR1</name>
    <name evidence="2" type="ORF">LTR16_005180</name>
</gene>
<accession>A0ABR0KRB4</accession>
<sequence length="168" mass="18796">RQLLENGATFTHSRGSVSSDLEYDHGYDELLGHNPPASEPHFYRDPFSLNAAPPTPPVQSPLPQQSQLQVNSQLAPQCFSQDLTQLQVDPAQTMKPSFAMQTPQCDDSMGFYSAQYASPLTYEPSSVQFSQLVGQRLERNTSVTMTDWTGDMIGDEDFNDFLEQPMTR</sequence>
<evidence type="ECO:0000313" key="3">
    <source>
        <dbReference type="Proteomes" id="UP001357485"/>
    </source>
</evidence>
<evidence type="ECO:0000313" key="2">
    <source>
        <dbReference type="EMBL" id="KAK5115448.1"/>
    </source>
</evidence>
<dbReference type="EMBL" id="JAVRRA010025412">
    <property type="protein sequence ID" value="KAK5115448.1"/>
    <property type="molecule type" value="Genomic_DNA"/>
</dbReference>
<feature type="region of interest" description="Disordered" evidence="1">
    <location>
        <begin position="34"/>
        <end position="63"/>
    </location>
</feature>